<dbReference type="InterPro" id="IPR011009">
    <property type="entry name" value="Kinase-like_dom_sf"/>
</dbReference>
<accession>A0A6A1W679</accession>
<dbReference type="AlphaFoldDB" id="A0A6A1W679"/>
<dbReference type="EMBL" id="RXIC02000021">
    <property type="protein sequence ID" value="KAB1220711.1"/>
    <property type="molecule type" value="Genomic_DNA"/>
</dbReference>
<dbReference type="InterPro" id="IPR017441">
    <property type="entry name" value="Protein_kinase_ATP_BS"/>
</dbReference>
<keyword evidence="1" id="KW-0723">Serine/threonine-protein kinase</keyword>
<proteinExistence type="predicted"/>
<protein>
    <submittedName>
        <fullName evidence="6">Receptor-like serine/threonine-protein kinase ALE2</fullName>
    </submittedName>
</protein>
<keyword evidence="6" id="KW-0675">Receptor</keyword>
<name>A0A6A1W679_9ROSI</name>
<dbReference type="PANTHER" id="PTHR47989">
    <property type="entry name" value="OS01G0750732 PROTEIN"/>
    <property type="match status" value="1"/>
</dbReference>
<feature type="binding site" evidence="4">
    <location>
        <position position="110"/>
    </location>
    <ligand>
        <name>ATP</name>
        <dbReference type="ChEBI" id="CHEBI:30616"/>
    </ligand>
</feature>
<keyword evidence="6" id="KW-0808">Transferase</keyword>
<dbReference type="SUPFAM" id="SSF56112">
    <property type="entry name" value="Protein kinase-like (PK-like)"/>
    <property type="match status" value="2"/>
</dbReference>
<reference evidence="6 7" key="1">
    <citation type="journal article" date="2019" name="Plant Biotechnol. J.">
        <title>The red bayberry genome and genetic basis of sex determination.</title>
        <authorList>
            <person name="Jia H.M."/>
            <person name="Jia H.J."/>
            <person name="Cai Q.L."/>
            <person name="Wang Y."/>
            <person name="Zhao H.B."/>
            <person name="Yang W.F."/>
            <person name="Wang G.Y."/>
            <person name="Li Y.H."/>
            <person name="Zhan D.L."/>
            <person name="Shen Y.T."/>
            <person name="Niu Q.F."/>
            <person name="Chang L."/>
            <person name="Qiu J."/>
            <person name="Zhao L."/>
            <person name="Xie H.B."/>
            <person name="Fu W.Y."/>
            <person name="Jin J."/>
            <person name="Li X.W."/>
            <person name="Jiao Y."/>
            <person name="Zhou C.C."/>
            <person name="Tu T."/>
            <person name="Chai C.Y."/>
            <person name="Gao J.L."/>
            <person name="Fan L.J."/>
            <person name="van de Weg E."/>
            <person name="Wang J.Y."/>
            <person name="Gao Z.S."/>
        </authorList>
    </citation>
    <scope>NUCLEOTIDE SEQUENCE [LARGE SCALE GENOMIC DNA]</scope>
    <source>
        <tissue evidence="6">Leaves</tissue>
    </source>
</reference>
<evidence type="ECO:0000259" key="5">
    <source>
        <dbReference type="PROSITE" id="PS50011"/>
    </source>
</evidence>
<dbReference type="GO" id="GO:0004674">
    <property type="term" value="F:protein serine/threonine kinase activity"/>
    <property type="evidence" value="ECO:0007669"/>
    <property type="project" value="UniProtKB-KW"/>
</dbReference>
<dbReference type="GO" id="GO:0005524">
    <property type="term" value="F:ATP binding"/>
    <property type="evidence" value="ECO:0007669"/>
    <property type="project" value="UniProtKB-UniRule"/>
</dbReference>
<dbReference type="OrthoDB" id="1938319at2759"/>
<dbReference type="PROSITE" id="PS00107">
    <property type="entry name" value="PROTEIN_KINASE_ATP"/>
    <property type="match status" value="1"/>
</dbReference>
<dbReference type="InterPro" id="IPR001245">
    <property type="entry name" value="Ser-Thr/Tyr_kinase_cat_dom"/>
</dbReference>
<keyword evidence="2 4" id="KW-0547">Nucleotide-binding</keyword>
<dbReference type="Proteomes" id="UP000516437">
    <property type="component" value="Chromosome 3"/>
</dbReference>
<keyword evidence="7" id="KW-1185">Reference proteome</keyword>
<feature type="domain" description="Protein kinase" evidence="5">
    <location>
        <begin position="82"/>
        <end position="113"/>
    </location>
</feature>
<keyword evidence="3 4" id="KW-0067">ATP-binding</keyword>
<dbReference type="Gene3D" id="3.30.200.20">
    <property type="entry name" value="Phosphorylase Kinase, domain 1"/>
    <property type="match status" value="2"/>
</dbReference>
<organism evidence="6 7">
    <name type="scientific">Morella rubra</name>
    <name type="common">Chinese bayberry</name>
    <dbReference type="NCBI Taxonomy" id="262757"/>
    <lineage>
        <taxon>Eukaryota</taxon>
        <taxon>Viridiplantae</taxon>
        <taxon>Streptophyta</taxon>
        <taxon>Embryophyta</taxon>
        <taxon>Tracheophyta</taxon>
        <taxon>Spermatophyta</taxon>
        <taxon>Magnoliopsida</taxon>
        <taxon>eudicotyledons</taxon>
        <taxon>Gunneridae</taxon>
        <taxon>Pentapetalae</taxon>
        <taxon>rosids</taxon>
        <taxon>fabids</taxon>
        <taxon>Fagales</taxon>
        <taxon>Myricaceae</taxon>
        <taxon>Morella</taxon>
    </lineage>
</organism>
<evidence type="ECO:0000256" key="2">
    <source>
        <dbReference type="ARBA" id="ARBA00022741"/>
    </source>
</evidence>
<keyword evidence="6" id="KW-0418">Kinase</keyword>
<sequence length="113" mass="12357">MSGVLEDGTKVAIKVLKRVDQQGGQDFLLAEVEMISPSLHHHNLVNLIGICTEECTHCLVYELNATFESFRASNIEKVTDDFYASRVLGEGGFGLVYSGVLRDGTQVAVKVLN</sequence>
<gene>
    <name evidence="6" type="ORF">CJ030_MR3G002922</name>
</gene>
<evidence type="ECO:0000256" key="1">
    <source>
        <dbReference type="ARBA" id="ARBA00022527"/>
    </source>
</evidence>
<comment type="caution">
    <text evidence="6">The sequence shown here is derived from an EMBL/GenBank/DDBJ whole genome shotgun (WGS) entry which is preliminary data.</text>
</comment>
<evidence type="ECO:0000256" key="3">
    <source>
        <dbReference type="ARBA" id="ARBA00022840"/>
    </source>
</evidence>
<dbReference type="InterPro" id="IPR000719">
    <property type="entry name" value="Prot_kinase_dom"/>
</dbReference>
<evidence type="ECO:0000313" key="7">
    <source>
        <dbReference type="Proteomes" id="UP000516437"/>
    </source>
</evidence>
<dbReference type="Pfam" id="PF07714">
    <property type="entry name" value="PK_Tyr_Ser-Thr"/>
    <property type="match status" value="1"/>
</dbReference>
<dbReference type="PROSITE" id="PS50011">
    <property type="entry name" value="PROTEIN_KINASE_DOM"/>
    <property type="match status" value="1"/>
</dbReference>
<evidence type="ECO:0000256" key="4">
    <source>
        <dbReference type="PROSITE-ProRule" id="PRU10141"/>
    </source>
</evidence>
<dbReference type="PANTHER" id="PTHR47989:SF9">
    <property type="entry name" value="PROTEIN KINASE SUPERFAMILY PROTEIN"/>
    <property type="match status" value="1"/>
</dbReference>
<evidence type="ECO:0000313" key="6">
    <source>
        <dbReference type="EMBL" id="KAB1220711.1"/>
    </source>
</evidence>